<name>A0A2K8T539_9NOSO</name>
<dbReference type="KEGG" id="nfl:COO91_08242"/>
<reference evidence="1 2" key="1">
    <citation type="submission" date="2017-11" db="EMBL/GenBank/DDBJ databases">
        <title>Complete genome of a free-living desiccation-tolerant cyanobacterium and its photosynthetic adaptation to extreme terrestrial habitat.</title>
        <authorList>
            <person name="Shang J."/>
        </authorList>
    </citation>
    <scope>NUCLEOTIDE SEQUENCE [LARGE SCALE GENOMIC DNA]</scope>
    <source>
        <strain evidence="1 2">CCNUN1</strain>
    </source>
</reference>
<evidence type="ECO:0000313" key="1">
    <source>
        <dbReference type="EMBL" id="AUB42135.1"/>
    </source>
</evidence>
<organism evidence="1 2">
    <name type="scientific">Nostoc flagelliforme CCNUN1</name>
    <dbReference type="NCBI Taxonomy" id="2038116"/>
    <lineage>
        <taxon>Bacteria</taxon>
        <taxon>Bacillati</taxon>
        <taxon>Cyanobacteriota</taxon>
        <taxon>Cyanophyceae</taxon>
        <taxon>Nostocales</taxon>
        <taxon>Nostocaceae</taxon>
        <taxon>Nostoc</taxon>
    </lineage>
</organism>
<proteinExistence type="predicted"/>
<accession>A0A2K8T539</accession>
<dbReference type="EMBL" id="CP024785">
    <property type="protein sequence ID" value="AUB42135.1"/>
    <property type="molecule type" value="Genomic_DNA"/>
</dbReference>
<evidence type="ECO:0000313" key="2">
    <source>
        <dbReference type="Proteomes" id="UP000232003"/>
    </source>
</evidence>
<gene>
    <name evidence="1" type="ORF">COO91_08242</name>
</gene>
<dbReference type="Proteomes" id="UP000232003">
    <property type="component" value="Chromosome"/>
</dbReference>
<protein>
    <submittedName>
        <fullName evidence="1">Uncharacterized protein</fullName>
    </submittedName>
</protein>
<keyword evidence="2" id="KW-1185">Reference proteome</keyword>
<sequence length="48" mass="5598">MNRGGLKKRRTTGERSLLTFSIDFRRYSVQQIQESFPSTYAIVFIVIS</sequence>
<dbReference type="AlphaFoldDB" id="A0A2K8T539"/>